<dbReference type="GO" id="GO:0016627">
    <property type="term" value="F:oxidoreductase activity, acting on the CH-CH group of donors"/>
    <property type="evidence" value="ECO:0007669"/>
    <property type="project" value="TreeGrafter"/>
</dbReference>
<dbReference type="GO" id="GO:0005829">
    <property type="term" value="C:cytosol"/>
    <property type="evidence" value="ECO:0007669"/>
    <property type="project" value="TreeGrafter"/>
</dbReference>
<organism evidence="3 4">
    <name type="scientific">Amycolatopsis sulphurea</name>
    <dbReference type="NCBI Taxonomy" id="76022"/>
    <lineage>
        <taxon>Bacteria</taxon>
        <taxon>Bacillati</taxon>
        <taxon>Actinomycetota</taxon>
        <taxon>Actinomycetes</taxon>
        <taxon>Pseudonocardiales</taxon>
        <taxon>Pseudonocardiaceae</taxon>
        <taxon>Amycolatopsis</taxon>
    </lineage>
</organism>
<proteinExistence type="predicted"/>
<evidence type="ECO:0000313" key="4">
    <source>
        <dbReference type="Proteomes" id="UP000243542"/>
    </source>
</evidence>
<dbReference type="PANTHER" id="PTHR35176">
    <property type="entry name" value="HEME OXYGENASE HI_0854-RELATED"/>
    <property type="match status" value="1"/>
</dbReference>
<evidence type="ECO:0000259" key="2">
    <source>
        <dbReference type="Pfam" id="PF01243"/>
    </source>
</evidence>
<dbReference type="Gene3D" id="2.30.110.10">
    <property type="entry name" value="Electron Transport, Fmn-binding Protein, Chain A"/>
    <property type="match status" value="1"/>
</dbReference>
<sequence length="142" mass="14995">MPTTMTPDRALAFLAEGTRSAVLATVRPDGRPHAVPLWYAVDGSDVLLNLSRDSVKGRNLDNTPTLALTVHDDVAPYSFVTVEGDGEIVADPAQVRAGAEAIARRYLPAEARDGYVGYAVSPGKVLVRVRPARLTGVDAVAG</sequence>
<evidence type="ECO:0000313" key="3">
    <source>
        <dbReference type="EMBL" id="PFG57642.1"/>
    </source>
</evidence>
<dbReference type="RefSeq" id="WP_098510187.1">
    <property type="nucleotide sequence ID" value="NZ_JBIAKZ010000047.1"/>
</dbReference>
<evidence type="ECO:0000256" key="1">
    <source>
        <dbReference type="ARBA" id="ARBA00023002"/>
    </source>
</evidence>
<dbReference type="EMBL" id="PDJK01000001">
    <property type="protein sequence ID" value="PFG57642.1"/>
    <property type="molecule type" value="Genomic_DNA"/>
</dbReference>
<protein>
    <submittedName>
        <fullName evidence="3">PPOX class probable F420-dependent enzyme</fullName>
    </submittedName>
</protein>
<keyword evidence="4" id="KW-1185">Reference proteome</keyword>
<dbReference type="InterPro" id="IPR052019">
    <property type="entry name" value="F420H2_bilvrd_red/Heme_oxyg"/>
</dbReference>
<dbReference type="InterPro" id="IPR019920">
    <property type="entry name" value="F420-binding_dom_put"/>
</dbReference>
<dbReference type="InterPro" id="IPR012349">
    <property type="entry name" value="Split_barrel_FMN-bd"/>
</dbReference>
<comment type="caution">
    <text evidence="3">The sequence shown here is derived from an EMBL/GenBank/DDBJ whole genome shotgun (WGS) entry which is preliminary data.</text>
</comment>
<dbReference type="PANTHER" id="PTHR35176:SF6">
    <property type="entry name" value="HEME OXYGENASE HI_0854-RELATED"/>
    <property type="match status" value="1"/>
</dbReference>
<dbReference type="InterPro" id="IPR011576">
    <property type="entry name" value="Pyridox_Oxase_N"/>
</dbReference>
<dbReference type="Pfam" id="PF01243">
    <property type="entry name" value="PNPOx_N"/>
    <property type="match status" value="1"/>
</dbReference>
<keyword evidence="1" id="KW-0560">Oxidoreductase</keyword>
<dbReference type="AlphaFoldDB" id="A0A2A9G445"/>
<accession>A0A2A9G445</accession>
<dbReference type="Proteomes" id="UP000243542">
    <property type="component" value="Unassembled WGS sequence"/>
</dbReference>
<name>A0A2A9G445_9PSEU</name>
<feature type="domain" description="Pyridoxamine 5'-phosphate oxidase N-terminal" evidence="2">
    <location>
        <begin position="12"/>
        <end position="136"/>
    </location>
</feature>
<gene>
    <name evidence="3" type="ORF">ATK36_1237</name>
</gene>
<reference evidence="3 4" key="1">
    <citation type="submission" date="2017-10" db="EMBL/GenBank/DDBJ databases">
        <title>Sequencing the genomes of 1000 actinobacteria strains.</title>
        <authorList>
            <person name="Klenk H.-P."/>
        </authorList>
    </citation>
    <scope>NUCLEOTIDE SEQUENCE [LARGE SCALE GENOMIC DNA]</scope>
    <source>
        <strain evidence="3 4">DSM 46092</strain>
    </source>
</reference>
<dbReference type="NCBIfam" id="TIGR03618">
    <property type="entry name" value="Rv1155_F420"/>
    <property type="match status" value="1"/>
</dbReference>
<dbReference type="SUPFAM" id="SSF50475">
    <property type="entry name" value="FMN-binding split barrel"/>
    <property type="match status" value="1"/>
</dbReference>
<dbReference type="GO" id="GO:0070967">
    <property type="term" value="F:coenzyme F420 binding"/>
    <property type="evidence" value="ECO:0007669"/>
    <property type="project" value="TreeGrafter"/>
</dbReference>